<evidence type="ECO:0000313" key="2">
    <source>
        <dbReference type="Proteomes" id="UP000246806"/>
    </source>
</evidence>
<protein>
    <submittedName>
        <fullName evidence="1">Uncharacterized protein</fullName>
    </submittedName>
</protein>
<sequence>MEFKDVIFYMQNGGKLTVGKDLIEYIKFDSLQSGILVSEGNVYDSLGARRTRIRIKKTPNECRDPGFVEHFESHSETVVAILKTSDIISITLAFDDEDENQNIEVYWGSVDYDAGGIVRNPNQETFVEEETGDFCIGIGC</sequence>
<dbReference type="EMBL" id="KX987999">
    <property type="protein sequence ID" value="AQN32449.1"/>
    <property type="molecule type" value="Genomic_DNA"/>
</dbReference>
<dbReference type="Proteomes" id="UP000246806">
    <property type="component" value="Genome"/>
</dbReference>
<organism evidence="1 2">
    <name type="scientific">Bacillus phage BCP12</name>
    <dbReference type="NCBI Taxonomy" id="1913122"/>
    <lineage>
        <taxon>Viruses</taxon>
        <taxon>Duplodnaviria</taxon>
        <taxon>Heunggongvirae</taxon>
        <taxon>Uroviricota</taxon>
        <taxon>Caudoviricetes</taxon>
        <taxon>Herelleviridae</taxon>
        <taxon>Bastillevirinae</taxon>
        <taxon>Tsarbombavirus</taxon>
        <taxon>Tsarbombavirus BCP78</taxon>
    </lineage>
</organism>
<gene>
    <name evidence="1" type="ORF">BCP12_026</name>
</gene>
<evidence type="ECO:0000313" key="1">
    <source>
        <dbReference type="EMBL" id="AQN32449.1"/>
    </source>
</evidence>
<proteinExistence type="predicted"/>
<accession>A0A2S0CSJ9</accession>
<name>A0A2S0CSJ9_9CAUD</name>
<reference evidence="1 2" key="1">
    <citation type="submission" date="2016-10" db="EMBL/GenBank/DDBJ databases">
        <title>Complete Genome Sequence of Bacillus Phage BCP12.</title>
        <authorList>
            <person name="Ghosh K."/>
            <person name="Kim K.-P."/>
        </authorList>
    </citation>
    <scope>NUCLEOTIDE SEQUENCE [LARGE SCALE GENOMIC DNA]</scope>
</reference>